<dbReference type="AlphaFoldDB" id="A0A344TNM3"/>
<sequence length="238" mass="27586">MKYNLIFLFFLSLVQVSCKEPVSYSQNAQKDKSTREGAEIDLLTYSIPPRDGHPVSVGTLSELRDKGIPVMEEDIEKAKKQKSWEQMDSLFQANYHSFNDGESKFVFEEHLAQIILKDFGLLLKSDQKSLERIAFYTEILLKNKGVHSGHIYLGINQLKSYWSKDKIKEYAQITYDRTLAEVSRMEEPITQIKQRFSDNTKGLPPQELARAEKVVGKMIKTHEENVYFLKKLKTLIEE</sequence>
<name>A0A344TNM3_9BACT</name>
<dbReference type="EMBL" id="CP030850">
    <property type="protein sequence ID" value="AXE20244.1"/>
    <property type="molecule type" value="Genomic_DNA"/>
</dbReference>
<reference evidence="1 2" key="1">
    <citation type="submission" date="2018-07" db="EMBL/GenBank/DDBJ databases">
        <title>Genome sequencing of Runella.</title>
        <authorList>
            <person name="Baek M.-G."/>
            <person name="Yi H."/>
        </authorList>
    </citation>
    <scope>NUCLEOTIDE SEQUENCE [LARGE SCALE GENOMIC DNA]</scope>
    <source>
        <strain evidence="1 2">HYN0085</strain>
    </source>
</reference>
<dbReference type="KEGG" id="run:DR864_22060"/>
<evidence type="ECO:0000313" key="1">
    <source>
        <dbReference type="EMBL" id="AXE20244.1"/>
    </source>
</evidence>
<dbReference type="Proteomes" id="UP000251993">
    <property type="component" value="Chromosome"/>
</dbReference>
<gene>
    <name evidence="1" type="ORF">DR864_22060</name>
</gene>
<evidence type="ECO:0000313" key="2">
    <source>
        <dbReference type="Proteomes" id="UP000251993"/>
    </source>
</evidence>
<accession>A0A344TNM3</accession>
<protein>
    <submittedName>
        <fullName evidence="1">Uncharacterized protein</fullName>
    </submittedName>
</protein>
<proteinExistence type="predicted"/>
<dbReference type="RefSeq" id="WP_114069008.1">
    <property type="nucleotide sequence ID" value="NZ_CP030850.1"/>
</dbReference>
<organism evidence="1 2">
    <name type="scientific">Runella rosea</name>
    <dbReference type="NCBI Taxonomy" id="2259595"/>
    <lineage>
        <taxon>Bacteria</taxon>
        <taxon>Pseudomonadati</taxon>
        <taxon>Bacteroidota</taxon>
        <taxon>Cytophagia</taxon>
        <taxon>Cytophagales</taxon>
        <taxon>Spirosomataceae</taxon>
        <taxon>Runella</taxon>
    </lineage>
</organism>
<keyword evidence="2" id="KW-1185">Reference proteome</keyword>
<dbReference type="OrthoDB" id="9824962at2"/>